<organism evidence="6 7">
    <name type="scientific">Vibrio algarum</name>
    <dbReference type="NCBI Taxonomy" id="3020714"/>
    <lineage>
        <taxon>Bacteria</taxon>
        <taxon>Pseudomonadati</taxon>
        <taxon>Pseudomonadota</taxon>
        <taxon>Gammaproteobacteria</taxon>
        <taxon>Vibrionales</taxon>
        <taxon>Vibrionaceae</taxon>
        <taxon>Vibrio</taxon>
    </lineage>
</organism>
<evidence type="ECO:0000256" key="1">
    <source>
        <dbReference type="ARBA" id="ARBA00004370"/>
    </source>
</evidence>
<proteinExistence type="predicted"/>
<evidence type="ECO:0000313" key="6">
    <source>
        <dbReference type="EMBL" id="MDB1123509.1"/>
    </source>
</evidence>
<name>A0ABT4YR50_9VIBR</name>
<evidence type="ECO:0000256" key="2">
    <source>
        <dbReference type="ARBA" id="ARBA00022692"/>
    </source>
</evidence>
<evidence type="ECO:0000256" key="3">
    <source>
        <dbReference type="ARBA" id="ARBA00022989"/>
    </source>
</evidence>
<keyword evidence="2 5" id="KW-0812">Transmembrane</keyword>
<keyword evidence="4 5" id="KW-0472">Membrane</keyword>
<dbReference type="Proteomes" id="UP001210678">
    <property type="component" value="Unassembled WGS sequence"/>
</dbReference>
<dbReference type="PANTHER" id="PTHR35814:SF1">
    <property type="entry name" value="GLUTATHIONE S-TRANSFERASE-RELATED"/>
    <property type="match status" value="1"/>
</dbReference>
<dbReference type="PANTHER" id="PTHR35814">
    <property type="match status" value="1"/>
</dbReference>
<feature type="transmembrane region" description="Helical" evidence="5">
    <location>
        <begin position="105"/>
        <end position="124"/>
    </location>
</feature>
<gene>
    <name evidence="6" type="ORF">PGX00_07475</name>
</gene>
<evidence type="ECO:0000313" key="7">
    <source>
        <dbReference type="Proteomes" id="UP001210678"/>
    </source>
</evidence>
<comment type="caution">
    <text evidence="6">The sequence shown here is derived from an EMBL/GenBank/DDBJ whole genome shotgun (WGS) entry which is preliminary data.</text>
</comment>
<accession>A0ABT4YR50</accession>
<dbReference type="Gene3D" id="1.20.120.550">
    <property type="entry name" value="Membrane associated eicosanoid/glutathione metabolism-like domain"/>
    <property type="match status" value="1"/>
</dbReference>
<evidence type="ECO:0000256" key="4">
    <source>
        <dbReference type="ARBA" id="ARBA00023136"/>
    </source>
</evidence>
<reference evidence="6 7" key="1">
    <citation type="submission" date="2023-01" db="EMBL/GenBank/DDBJ databases">
        <title>Vibrio sp. KJ40-1 sp.nov, isolated from marine algae.</title>
        <authorList>
            <person name="Butt M."/>
            <person name="Kim J.M.J."/>
            <person name="Jeon C.O.C."/>
        </authorList>
    </citation>
    <scope>NUCLEOTIDE SEQUENCE [LARGE SCALE GENOMIC DNA]</scope>
    <source>
        <strain evidence="6 7">KJ40-1</strain>
    </source>
</reference>
<comment type="subcellular location">
    <subcellularLocation>
        <location evidence="1">Membrane</location>
    </subcellularLocation>
</comment>
<protein>
    <submittedName>
        <fullName evidence="6">MAPEG family protein</fullName>
    </submittedName>
</protein>
<evidence type="ECO:0000256" key="5">
    <source>
        <dbReference type="SAM" id="Phobius"/>
    </source>
</evidence>
<dbReference type="InterPro" id="IPR001129">
    <property type="entry name" value="Membr-assoc_MAPEG"/>
</dbReference>
<dbReference type="SUPFAM" id="SSF161084">
    <property type="entry name" value="MAPEG domain-like"/>
    <property type="match status" value="1"/>
</dbReference>
<dbReference type="Pfam" id="PF01124">
    <property type="entry name" value="MAPEG"/>
    <property type="match status" value="1"/>
</dbReference>
<dbReference type="RefSeq" id="WP_272134150.1">
    <property type="nucleotide sequence ID" value="NZ_JAQLOI010000001.1"/>
</dbReference>
<feature type="transmembrane region" description="Helical" evidence="5">
    <location>
        <begin position="71"/>
        <end position="93"/>
    </location>
</feature>
<dbReference type="InterPro" id="IPR023352">
    <property type="entry name" value="MAPEG-like_dom_sf"/>
</dbReference>
<keyword evidence="3 5" id="KW-1133">Transmembrane helix</keyword>
<keyword evidence="7" id="KW-1185">Reference proteome</keyword>
<dbReference type="EMBL" id="JAQLOI010000001">
    <property type="protein sequence ID" value="MDB1123509.1"/>
    <property type="molecule type" value="Genomic_DNA"/>
</dbReference>
<sequence length="129" mass="14247">MITALYASLLMLLLMWLTVQVIKQRRTGKIAYADGGVKELQIARSAHGNATETIPISLILMILLELNGGNIYLLHVCGLVLLIGRILHGTGILNENFDNRKRGMVLTFVSQVLLIAGNLIYLPFDKIFG</sequence>